<dbReference type="Pfam" id="PF05041">
    <property type="entry name" value="Pecanex_C"/>
    <property type="match status" value="1"/>
</dbReference>
<dbReference type="InterPro" id="IPR039797">
    <property type="entry name" value="Pecanex"/>
</dbReference>
<reference evidence="8 9" key="1">
    <citation type="submission" date="2018-11" db="EMBL/GenBank/DDBJ databases">
        <authorList>
            <consortium name="Pathogen Informatics"/>
        </authorList>
    </citation>
    <scope>NUCLEOTIDE SEQUENCE [LARGE SCALE GENOMIC DNA]</scope>
</reference>
<protein>
    <recommendedName>
        <fullName evidence="6">Pecanex-like protein</fullName>
    </recommendedName>
</protein>
<comment type="similarity">
    <text evidence="2 6">Belongs to the pecanex family.</text>
</comment>
<dbReference type="AlphaFoldDB" id="A0A3P7KXV4"/>
<proteinExistence type="inferred from homology"/>
<dbReference type="PANTHER" id="PTHR12372">
    <property type="entry name" value="PECANEX"/>
    <property type="match status" value="1"/>
</dbReference>
<dbReference type="Proteomes" id="UP000281553">
    <property type="component" value="Unassembled WGS sequence"/>
</dbReference>
<accession>A0A3P7KXV4</accession>
<keyword evidence="4" id="KW-1133">Transmembrane helix</keyword>
<keyword evidence="5" id="KW-0472">Membrane</keyword>
<evidence type="ECO:0000256" key="5">
    <source>
        <dbReference type="ARBA" id="ARBA00023136"/>
    </source>
</evidence>
<evidence type="ECO:0000256" key="6">
    <source>
        <dbReference type="RuleBase" id="RU367089"/>
    </source>
</evidence>
<evidence type="ECO:0000256" key="4">
    <source>
        <dbReference type="ARBA" id="ARBA00022989"/>
    </source>
</evidence>
<evidence type="ECO:0000259" key="7">
    <source>
        <dbReference type="Pfam" id="PF05041"/>
    </source>
</evidence>
<sequence>MPNLAGRLDALSDVLLEKFTGDDKLDLDPVFSRTFDEDYDEHVAGVTRVQFVRVYGDWIRYCLQRSLRNSVNFRYYHRTVFSCLLLHSLHSILETFLHYLHDVFKGDVQVASKDDWVFRDVDILKLVVTPAMRVALKLYQDHFTWNPLSTNGELYSAIQTTTQTVVICHETDPQWRSAVLNDADKLFSFRRIDSGTTQQCYRFIMMTKQMLNFQVIKLNTECVRGFWAGQQREQIFLRNNNPERGSIQHAKHVLRNLINSSCDQPIGYPIYVSPLITSFVETHPQCRRIACPSVSIPGAVRSLYKVRDRVKIYCNRSCSGQTERKLHVINHLKRRRWRQLKTWLNSVLRQDMEVLIEPSVFSLRGGRWRREWPKLSRSAATDRRAWRSTVRDMIEAG</sequence>
<evidence type="ECO:0000313" key="9">
    <source>
        <dbReference type="Proteomes" id="UP000281553"/>
    </source>
</evidence>
<keyword evidence="9" id="KW-1185">Reference proteome</keyword>
<dbReference type="EMBL" id="UYRU01048162">
    <property type="protein sequence ID" value="VDN09965.1"/>
    <property type="molecule type" value="Genomic_DNA"/>
</dbReference>
<gene>
    <name evidence="8" type="ORF">DILT_LOCUS5796</name>
</gene>
<evidence type="ECO:0000256" key="3">
    <source>
        <dbReference type="ARBA" id="ARBA00022692"/>
    </source>
</evidence>
<evidence type="ECO:0000313" key="8">
    <source>
        <dbReference type="EMBL" id="VDN09965.1"/>
    </source>
</evidence>
<dbReference type="OrthoDB" id="10037631at2759"/>
<comment type="subcellular location">
    <subcellularLocation>
        <location evidence="1 6">Membrane</location>
        <topology evidence="1 6">Multi-pass membrane protein</topology>
    </subcellularLocation>
</comment>
<feature type="domain" description="Pecanex C-terminal" evidence="7">
    <location>
        <begin position="88"/>
        <end position="285"/>
    </location>
</feature>
<dbReference type="GO" id="GO:0016020">
    <property type="term" value="C:membrane"/>
    <property type="evidence" value="ECO:0007669"/>
    <property type="project" value="UniProtKB-SubCell"/>
</dbReference>
<evidence type="ECO:0000256" key="1">
    <source>
        <dbReference type="ARBA" id="ARBA00004141"/>
    </source>
</evidence>
<name>A0A3P7KXV4_DIBLA</name>
<keyword evidence="3" id="KW-0812">Transmembrane</keyword>
<organism evidence="8 9">
    <name type="scientific">Dibothriocephalus latus</name>
    <name type="common">Fish tapeworm</name>
    <name type="synonym">Diphyllobothrium latum</name>
    <dbReference type="NCBI Taxonomy" id="60516"/>
    <lineage>
        <taxon>Eukaryota</taxon>
        <taxon>Metazoa</taxon>
        <taxon>Spiralia</taxon>
        <taxon>Lophotrochozoa</taxon>
        <taxon>Platyhelminthes</taxon>
        <taxon>Cestoda</taxon>
        <taxon>Eucestoda</taxon>
        <taxon>Diphyllobothriidea</taxon>
        <taxon>Diphyllobothriidae</taxon>
        <taxon>Dibothriocephalus</taxon>
    </lineage>
</organism>
<evidence type="ECO:0000256" key="2">
    <source>
        <dbReference type="ARBA" id="ARBA00010170"/>
    </source>
</evidence>
<dbReference type="InterPro" id="IPR007735">
    <property type="entry name" value="Pecanex_C"/>
</dbReference>
<dbReference type="PANTHER" id="PTHR12372:SF7">
    <property type="entry name" value="PROTEIN PECANEX"/>
    <property type="match status" value="1"/>
</dbReference>